<sequence length="361" mass="38664">MSKTILIMAGGTGGHVFPGLAVANELVARGWTVHWLGTPTRMEAELVPKAGFEISFIDVVGVRGNGLMRLLKAPFQIIRAVRQASKVLNRIAPNVVLGMGGFASGPGGVAAWLKGVPLVVHEQNAVPGMTNKLLAKIANRVLLGFNTGFSQLQHTQEKYHWVGNPVRDDFAKIPAKIVHGAPTKILIVGGSLGAKALNDNVPKALAGIKEIEVRHQTGKGHAEAVQNAYQRCVDKDCHWQVMEFIDDMANAYDWADIVICRAGALTVAEVAMVGVTAIFVPLPHAVDDHQTKNAQALASHGAAYLLPQTELENGQLTTLLKHIIDNSAARIEMGQRARKLAKTDATEMVSNICENLGDLAA</sequence>
<keyword evidence="2 10" id="KW-0132">Cell division</keyword>
<organism evidence="13 14">
    <name type="scientific">Aliiglaciecola litoralis</name>
    <dbReference type="NCBI Taxonomy" id="582857"/>
    <lineage>
        <taxon>Bacteria</taxon>
        <taxon>Pseudomonadati</taxon>
        <taxon>Pseudomonadota</taxon>
        <taxon>Gammaproteobacteria</taxon>
        <taxon>Alteromonadales</taxon>
        <taxon>Alteromonadaceae</taxon>
        <taxon>Aliiglaciecola</taxon>
    </lineage>
</organism>
<keyword evidence="8 10" id="KW-0131">Cell cycle</keyword>
<comment type="caution">
    <text evidence="13">The sequence shown here is derived from an EMBL/GenBank/DDBJ whole genome shotgun (WGS) entry which is preliminary data.</text>
</comment>
<dbReference type="RefSeq" id="WP_343858201.1">
    <property type="nucleotide sequence ID" value="NZ_BAAAFD010000003.1"/>
</dbReference>
<feature type="binding site" evidence="10">
    <location>
        <position position="290"/>
    </location>
    <ligand>
        <name>UDP-N-acetyl-alpha-D-glucosamine</name>
        <dbReference type="ChEBI" id="CHEBI:57705"/>
    </ligand>
</feature>
<keyword evidence="14" id="KW-1185">Reference proteome</keyword>
<feature type="binding site" evidence="10">
    <location>
        <position position="245"/>
    </location>
    <ligand>
        <name>UDP-N-acetyl-alpha-D-glucosamine</name>
        <dbReference type="ChEBI" id="CHEBI:57705"/>
    </ligand>
</feature>
<name>A0ABP3WUX9_9ALTE</name>
<evidence type="ECO:0000259" key="12">
    <source>
        <dbReference type="Pfam" id="PF04101"/>
    </source>
</evidence>
<evidence type="ECO:0000256" key="4">
    <source>
        <dbReference type="ARBA" id="ARBA00022679"/>
    </source>
</evidence>
<keyword evidence="5 10" id="KW-0133">Cell shape</keyword>
<gene>
    <name evidence="10 13" type="primary">murG</name>
    <name evidence="13" type="ORF">GCM10009114_14620</name>
</gene>
<feature type="binding site" evidence="10">
    <location>
        <position position="191"/>
    </location>
    <ligand>
        <name>UDP-N-acetyl-alpha-D-glucosamine</name>
        <dbReference type="ChEBI" id="CHEBI:57705"/>
    </ligand>
</feature>
<comment type="catalytic activity">
    <reaction evidence="10">
        <text>di-trans,octa-cis-undecaprenyl diphospho-N-acetyl-alpha-D-muramoyl-L-alanyl-D-glutamyl-meso-2,6-diaminopimeloyl-D-alanyl-D-alanine + UDP-N-acetyl-alpha-D-glucosamine = di-trans,octa-cis-undecaprenyl diphospho-[N-acetyl-alpha-D-glucosaminyl-(1-&gt;4)]-N-acetyl-alpha-D-muramoyl-L-alanyl-D-glutamyl-meso-2,6-diaminopimeloyl-D-alanyl-D-alanine + UDP + H(+)</text>
        <dbReference type="Rhea" id="RHEA:31227"/>
        <dbReference type="ChEBI" id="CHEBI:15378"/>
        <dbReference type="ChEBI" id="CHEBI:57705"/>
        <dbReference type="ChEBI" id="CHEBI:58223"/>
        <dbReference type="ChEBI" id="CHEBI:61387"/>
        <dbReference type="ChEBI" id="CHEBI:61388"/>
        <dbReference type="EC" id="2.4.1.227"/>
    </reaction>
</comment>
<feature type="binding site" evidence="10">
    <location>
        <begin position="264"/>
        <end position="269"/>
    </location>
    <ligand>
        <name>UDP-N-acetyl-alpha-D-glucosamine</name>
        <dbReference type="ChEBI" id="CHEBI:57705"/>
    </ligand>
</feature>
<dbReference type="Proteomes" id="UP001500359">
    <property type="component" value="Unassembled WGS sequence"/>
</dbReference>
<keyword evidence="3 10" id="KW-0328">Glycosyltransferase</keyword>
<feature type="binding site" evidence="10">
    <location>
        <position position="124"/>
    </location>
    <ligand>
        <name>UDP-N-acetyl-alpha-D-glucosamine</name>
        <dbReference type="ChEBI" id="CHEBI:57705"/>
    </ligand>
</feature>
<accession>A0ABP3WUX9</accession>
<dbReference type="NCBIfam" id="TIGR01133">
    <property type="entry name" value="murG"/>
    <property type="match status" value="1"/>
</dbReference>
<feature type="binding site" evidence="10">
    <location>
        <begin position="12"/>
        <end position="14"/>
    </location>
    <ligand>
        <name>UDP-N-acetyl-alpha-D-glucosamine</name>
        <dbReference type="ChEBI" id="CHEBI:57705"/>
    </ligand>
</feature>
<dbReference type="Gene3D" id="3.40.50.2000">
    <property type="entry name" value="Glycogen Phosphorylase B"/>
    <property type="match status" value="2"/>
</dbReference>
<evidence type="ECO:0000256" key="3">
    <source>
        <dbReference type="ARBA" id="ARBA00022676"/>
    </source>
</evidence>
<dbReference type="Pfam" id="PF03033">
    <property type="entry name" value="Glyco_transf_28"/>
    <property type="match status" value="1"/>
</dbReference>
<dbReference type="Pfam" id="PF04101">
    <property type="entry name" value="Glyco_tran_28_C"/>
    <property type="match status" value="1"/>
</dbReference>
<dbReference type="SUPFAM" id="SSF53756">
    <property type="entry name" value="UDP-Glycosyltransferase/glycogen phosphorylase"/>
    <property type="match status" value="1"/>
</dbReference>
<reference evidence="14" key="1">
    <citation type="journal article" date="2019" name="Int. J. Syst. Evol. Microbiol.">
        <title>The Global Catalogue of Microorganisms (GCM) 10K type strain sequencing project: providing services to taxonomists for standard genome sequencing and annotation.</title>
        <authorList>
            <consortium name="The Broad Institute Genomics Platform"/>
            <consortium name="The Broad Institute Genome Sequencing Center for Infectious Disease"/>
            <person name="Wu L."/>
            <person name="Ma J."/>
        </authorList>
    </citation>
    <scope>NUCLEOTIDE SEQUENCE [LARGE SCALE GENOMIC DNA]</scope>
    <source>
        <strain evidence="14">JCM 15896</strain>
    </source>
</reference>
<dbReference type="EMBL" id="BAAAFD010000003">
    <property type="protein sequence ID" value="GAA0855545.1"/>
    <property type="molecule type" value="Genomic_DNA"/>
</dbReference>
<evidence type="ECO:0000259" key="11">
    <source>
        <dbReference type="Pfam" id="PF03033"/>
    </source>
</evidence>
<keyword evidence="6 10" id="KW-0573">Peptidoglycan synthesis</keyword>
<keyword evidence="9 10" id="KW-0961">Cell wall biogenesis/degradation</keyword>
<dbReference type="InterPro" id="IPR004276">
    <property type="entry name" value="GlycoTrans_28_N"/>
</dbReference>
<keyword evidence="1 10" id="KW-1003">Cell membrane</keyword>
<comment type="subcellular location">
    <subcellularLocation>
        <location evidence="10">Cell membrane</location>
        <topology evidence="10">Peripheral membrane protein</topology>
        <orientation evidence="10">Cytoplasmic side</orientation>
    </subcellularLocation>
</comment>
<evidence type="ECO:0000256" key="10">
    <source>
        <dbReference type="HAMAP-Rule" id="MF_00033"/>
    </source>
</evidence>
<evidence type="ECO:0000256" key="1">
    <source>
        <dbReference type="ARBA" id="ARBA00022475"/>
    </source>
</evidence>
<dbReference type="InterPro" id="IPR006009">
    <property type="entry name" value="GlcNAc_MurG"/>
</dbReference>
<dbReference type="PANTHER" id="PTHR21015:SF22">
    <property type="entry name" value="GLYCOSYLTRANSFERASE"/>
    <property type="match status" value="1"/>
</dbReference>
<dbReference type="HAMAP" id="MF_00033">
    <property type="entry name" value="MurG"/>
    <property type="match status" value="1"/>
</dbReference>
<dbReference type="CDD" id="cd03785">
    <property type="entry name" value="GT28_MurG"/>
    <property type="match status" value="1"/>
</dbReference>
<comment type="pathway">
    <text evidence="10">Cell wall biogenesis; peptidoglycan biosynthesis.</text>
</comment>
<evidence type="ECO:0000256" key="6">
    <source>
        <dbReference type="ARBA" id="ARBA00022984"/>
    </source>
</evidence>
<keyword evidence="4 10" id="KW-0808">Transferase</keyword>
<evidence type="ECO:0000256" key="2">
    <source>
        <dbReference type="ARBA" id="ARBA00022618"/>
    </source>
</evidence>
<protein>
    <recommendedName>
        <fullName evidence="10">UDP-N-acetylglucosamine--N-acetylmuramyl-(pentapeptide) pyrophosphoryl-undecaprenol N-acetylglucosamine transferase</fullName>
        <ecNumber evidence="10">2.4.1.227</ecNumber>
    </recommendedName>
    <alternativeName>
        <fullName evidence="10">Undecaprenyl-PP-MurNAc-pentapeptide-UDPGlcNAc GlcNAc transferase</fullName>
    </alternativeName>
</protein>
<comment type="function">
    <text evidence="10">Cell wall formation. Catalyzes the transfer of a GlcNAc subunit on undecaprenyl-pyrophosphoryl-MurNAc-pentapeptide (lipid intermediate I) to form undecaprenyl-pyrophosphoryl-MurNAc-(pentapeptide)GlcNAc (lipid intermediate II).</text>
</comment>
<comment type="similarity">
    <text evidence="10">Belongs to the glycosyltransferase 28 family. MurG subfamily.</text>
</comment>
<proteinExistence type="inferred from homology"/>
<dbReference type="EC" id="2.4.1.227" evidence="10"/>
<feature type="domain" description="Glycosyl transferase family 28 C-terminal" evidence="12">
    <location>
        <begin position="185"/>
        <end position="346"/>
    </location>
</feature>
<keyword evidence="7 10" id="KW-0472">Membrane</keyword>
<evidence type="ECO:0000256" key="9">
    <source>
        <dbReference type="ARBA" id="ARBA00023316"/>
    </source>
</evidence>
<dbReference type="InterPro" id="IPR007235">
    <property type="entry name" value="Glyco_trans_28_C"/>
</dbReference>
<evidence type="ECO:0000256" key="7">
    <source>
        <dbReference type="ARBA" id="ARBA00023136"/>
    </source>
</evidence>
<dbReference type="PANTHER" id="PTHR21015">
    <property type="entry name" value="UDP-N-ACETYLGLUCOSAMINE--N-ACETYLMURAMYL-(PENTAPEPTIDE) PYROPHOSPHORYL-UNDECAPRENOL N-ACETYLGLUCOSAMINE TRANSFERASE 1"/>
    <property type="match status" value="1"/>
</dbReference>
<evidence type="ECO:0000256" key="8">
    <source>
        <dbReference type="ARBA" id="ARBA00023306"/>
    </source>
</evidence>
<feature type="domain" description="Glycosyltransferase family 28 N-terminal" evidence="11">
    <location>
        <begin position="5"/>
        <end position="142"/>
    </location>
</feature>
<evidence type="ECO:0000313" key="14">
    <source>
        <dbReference type="Proteomes" id="UP001500359"/>
    </source>
</evidence>
<evidence type="ECO:0000256" key="5">
    <source>
        <dbReference type="ARBA" id="ARBA00022960"/>
    </source>
</evidence>
<feature type="binding site" evidence="10">
    <location>
        <position position="167"/>
    </location>
    <ligand>
        <name>UDP-N-acetyl-alpha-D-glucosamine</name>
        <dbReference type="ChEBI" id="CHEBI:57705"/>
    </ligand>
</feature>
<evidence type="ECO:0000313" key="13">
    <source>
        <dbReference type="EMBL" id="GAA0855545.1"/>
    </source>
</evidence>